<feature type="domain" description="Sushi" evidence="12">
    <location>
        <begin position="1046"/>
        <end position="1105"/>
    </location>
</feature>
<dbReference type="CDD" id="cd00037">
    <property type="entry name" value="CLECT"/>
    <property type="match status" value="1"/>
</dbReference>
<name>A0A7R9H5Z7_TIMCR</name>
<evidence type="ECO:0000256" key="3">
    <source>
        <dbReference type="ARBA" id="ARBA00022729"/>
    </source>
</evidence>
<evidence type="ECO:0000256" key="6">
    <source>
        <dbReference type="ARBA" id="ARBA00023157"/>
    </source>
</evidence>
<feature type="transmembrane region" description="Helical" evidence="10">
    <location>
        <begin position="1116"/>
        <end position="1139"/>
    </location>
</feature>
<dbReference type="GO" id="GO:0046872">
    <property type="term" value="F:metal ion binding"/>
    <property type="evidence" value="ECO:0007669"/>
    <property type="project" value="UniProtKB-KW"/>
</dbReference>
<evidence type="ECO:0000256" key="10">
    <source>
        <dbReference type="SAM" id="Phobius"/>
    </source>
</evidence>
<evidence type="ECO:0000313" key="13">
    <source>
        <dbReference type="EMBL" id="CAD7407254.1"/>
    </source>
</evidence>
<dbReference type="Gene3D" id="2.10.70.10">
    <property type="entry name" value="Complement Module, domain 1"/>
    <property type="match status" value="9"/>
</dbReference>
<dbReference type="InterPro" id="IPR016186">
    <property type="entry name" value="C-type_lectin-like/link_sf"/>
</dbReference>
<keyword evidence="3" id="KW-0732">Signal</keyword>
<feature type="disulfide bond" evidence="8">
    <location>
        <begin position="898"/>
        <end position="925"/>
    </location>
</feature>
<feature type="disulfide bond" evidence="8">
    <location>
        <begin position="1016"/>
        <end position="1043"/>
    </location>
</feature>
<feature type="domain" description="Sushi" evidence="12">
    <location>
        <begin position="789"/>
        <end position="848"/>
    </location>
</feature>
<evidence type="ECO:0000256" key="8">
    <source>
        <dbReference type="PROSITE-ProRule" id="PRU00302"/>
    </source>
</evidence>
<feature type="domain" description="Sushi" evidence="12">
    <location>
        <begin position="988"/>
        <end position="1045"/>
    </location>
</feature>
<feature type="disulfide bond" evidence="8">
    <location>
        <begin position="1076"/>
        <end position="1103"/>
    </location>
</feature>
<dbReference type="Gene3D" id="3.10.100.10">
    <property type="entry name" value="Mannose-Binding Protein A, subunit A"/>
    <property type="match status" value="1"/>
</dbReference>
<protein>
    <recommendedName>
        <fullName evidence="14">Sushi, von Willebrand factor type A, EGF and pentraxin domain-containing protein 1</fullName>
    </recommendedName>
</protein>
<dbReference type="PROSITE" id="PS50041">
    <property type="entry name" value="C_TYPE_LECTIN_2"/>
    <property type="match status" value="1"/>
</dbReference>
<dbReference type="InterPro" id="IPR050350">
    <property type="entry name" value="Compl-Cell_Adhes-Reg"/>
</dbReference>
<keyword evidence="1 8" id="KW-0768">Sushi</keyword>
<reference evidence="13" key="1">
    <citation type="submission" date="2020-11" db="EMBL/GenBank/DDBJ databases">
        <authorList>
            <person name="Tran Van P."/>
        </authorList>
    </citation>
    <scope>NUCLEOTIDE SEQUENCE</scope>
</reference>
<dbReference type="InterPro" id="IPR000436">
    <property type="entry name" value="Sushi_SCR_CCP_dom"/>
</dbReference>
<dbReference type="FunFam" id="2.60.120.260:FF:000105">
    <property type="entry name" value="Sushi, von Willebrand factor type A, EGF and pentraxin domain-containing protein 1"/>
    <property type="match status" value="1"/>
</dbReference>
<keyword evidence="4" id="KW-0677">Repeat</keyword>
<keyword evidence="5" id="KW-0106">Calcium</keyword>
<dbReference type="Gene3D" id="2.60.120.260">
    <property type="entry name" value="Galactose-binding domain-like"/>
    <property type="match status" value="1"/>
</dbReference>
<feature type="disulfide bond" evidence="8">
    <location>
        <begin position="650"/>
        <end position="677"/>
    </location>
</feature>
<keyword evidence="2" id="KW-0479">Metal-binding</keyword>
<dbReference type="PROSITE" id="PS50923">
    <property type="entry name" value="SUSHI"/>
    <property type="match status" value="7"/>
</dbReference>
<comment type="caution">
    <text evidence="8">Lacks conserved residue(s) required for the propagation of feature annotation.</text>
</comment>
<dbReference type="InterPro" id="IPR035976">
    <property type="entry name" value="Sushi/SCR/CCP_sf"/>
</dbReference>
<feature type="domain" description="Sushi" evidence="12">
    <location>
        <begin position="731"/>
        <end position="788"/>
    </location>
</feature>
<keyword evidence="10" id="KW-1133">Transmembrane helix</keyword>
<dbReference type="EMBL" id="OC320114">
    <property type="protein sequence ID" value="CAD7407254.1"/>
    <property type="molecule type" value="Genomic_DNA"/>
</dbReference>
<feature type="domain" description="Sushi" evidence="12">
    <location>
        <begin position="620"/>
        <end position="679"/>
    </location>
</feature>
<dbReference type="InterPro" id="IPR001304">
    <property type="entry name" value="C-type_lectin-like"/>
</dbReference>
<dbReference type="SMART" id="SM00607">
    <property type="entry name" value="FTP"/>
    <property type="match status" value="1"/>
</dbReference>
<evidence type="ECO:0000256" key="7">
    <source>
        <dbReference type="ARBA" id="ARBA00023180"/>
    </source>
</evidence>
<feature type="domain" description="C-type lectin" evidence="11">
    <location>
        <begin position="314"/>
        <end position="430"/>
    </location>
</feature>
<dbReference type="InterPro" id="IPR006585">
    <property type="entry name" value="FTP1"/>
</dbReference>
<sequence length="1231" mass="135845">MTQYVPGGKLLSRSLIEDVAGGPRCRMTQYVQLEVPLVLFLCRKFAQSACEGIGKVELEEVNPHLRGGRVENHLGKTTPVHPTEIRTSISPSSAVELNMTSAPEVIQVAPHLSLRGKVDPIPDPLLHRKVWKCWVSNPGPLDLNRRLLSAGTNIALMKPANQSTTVRGGAAANGNDGERTPVHDGKSCTETMKEASPWWMVDLLKPYPVRVVRVATRGCCGHQPLKDIEIRVGNSSSDLQRNPLCAWFPGTIEEGVTKTFTCARTLVGQHVFLQLVGVEGSLSVCEVEVFTTDEFSNDRCAPPGSSPDVELASFDRTCYELSIARGGSFLDARTHCQKHGGDLVHGLEGAATPFLLAQLERRKPILKTQLVWIGATKEPGFTTRTWRWVNGCVAAILGQGAAQQLQWRAELCRPGRRKKLAVERRLGVTWTICTGFVRDVSTILTIVQIYLELRCRPTRLVSFTFAHTDLFSPLCHSPRPALLGDKASLEVVLCISHPLLSFDRMKPMCPIQLSPNHVLPPAPSDCGSPDKLLNTTISGSNYSVEAVISYQCPLGHRLVRGEEQVLHCQWLLVGTSAWLSVMCVSLCVIVWLFGAALNYTHKRLIYDIPLASYFPCQQYVDCGSLSNLDHGVVMLEDNRTTHGAWARYSCHENYTLTGREKRQCGDDGKWSDEPPQCLFDWCPEPPVVHGGTVEVSGRRTGSVAIYTCKSGFIPFGEPVLSCGLGGEWSVITCDEPEVPPNSEVVGYDFNVHSSIEYRCEVGHLLRGEAIRECTMQGEWSGEPPACEYIDCGKVPSMPYGSVTYVNETTYIGSQILYSCVRNYRLTGVSYRECQENKQWSGESSRCEEIRCPEPTLTDHSILSVTGNDRVYGRTLIRTADSAASVTTYKIGALAKYRCERGYKIVGEPLSTCEDTGRWSGEMPQCAYVDCGMPEPLAHGHFTLASNATYYGVVVLYDCDPNFELDGHGRRLCMENGTWSSDTPVCKEITCGNLQTEGTMSVQVMTHSVGGVAHYSCPKGQYMVGNSTRVCTKKGTWTGHTPECKFVDCQHPGPIENGRVIVMNQTTTYNGAAEYHCVPHYERIGPYLRKCMDDGTWSGEEPRCEMTTNEVSEPQSLGMTIGIAAGVVVFLMLILGLIYLRLRKATPVKNTENVQAAIRKEDQNAAVMSYANLNDSNGYGMPPNHPNIYENIHDNDHTYDAPYEETRHHYEASPVSRTASGPMVTINGVAVR</sequence>
<evidence type="ECO:0000256" key="1">
    <source>
        <dbReference type="ARBA" id="ARBA00022659"/>
    </source>
</evidence>
<keyword evidence="6 8" id="KW-1015">Disulfide bond</keyword>
<organism evidence="13">
    <name type="scientific">Timema cristinae</name>
    <name type="common">Walking stick</name>
    <dbReference type="NCBI Taxonomy" id="61476"/>
    <lineage>
        <taxon>Eukaryota</taxon>
        <taxon>Metazoa</taxon>
        <taxon>Ecdysozoa</taxon>
        <taxon>Arthropoda</taxon>
        <taxon>Hexapoda</taxon>
        <taxon>Insecta</taxon>
        <taxon>Pterygota</taxon>
        <taxon>Neoptera</taxon>
        <taxon>Polyneoptera</taxon>
        <taxon>Phasmatodea</taxon>
        <taxon>Timematodea</taxon>
        <taxon>Timematoidea</taxon>
        <taxon>Timematidae</taxon>
        <taxon>Timema</taxon>
    </lineage>
</organism>
<dbReference type="Pfam" id="PF22633">
    <property type="entry name" value="F5_F8_type_C_2"/>
    <property type="match status" value="1"/>
</dbReference>
<proteinExistence type="predicted"/>
<dbReference type="AlphaFoldDB" id="A0A7R9H5Z7"/>
<dbReference type="Pfam" id="PF00084">
    <property type="entry name" value="Sushi"/>
    <property type="match status" value="9"/>
</dbReference>
<dbReference type="PANTHER" id="PTHR19325:SF537">
    <property type="entry name" value="FURROWED, ISOFORM A"/>
    <property type="match status" value="1"/>
</dbReference>
<keyword evidence="10" id="KW-0812">Transmembrane</keyword>
<feature type="disulfide bond" evidence="8">
    <location>
        <begin position="759"/>
        <end position="786"/>
    </location>
</feature>
<keyword evidence="7" id="KW-0325">Glycoprotein</keyword>
<evidence type="ECO:0000259" key="11">
    <source>
        <dbReference type="PROSITE" id="PS50041"/>
    </source>
</evidence>
<evidence type="ECO:0000256" key="9">
    <source>
        <dbReference type="SAM" id="MobiDB-lite"/>
    </source>
</evidence>
<evidence type="ECO:0000259" key="12">
    <source>
        <dbReference type="PROSITE" id="PS50923"/>
    </source>
</evidence>
<evidence type="ECO:0000256" key="4">
    <source>
        <dbReference type="ARBA" id="ARBA00022737"/>
    </source>
</evidence>
<dbReference type="CDD" id="cd00033">
    <property type="entry name" value="CCP"/>
    <property type="match status" value="8"/>
</dbReference>
<evidence type="ECO:0000256" key="2">
    <source>
        <dbReference type="ARBA" id="ARBA00022723"/>
    </source>
</evidence>
<feature type="disulfide bond" evidence="8">
    <location>
        <begin position="958"/>
        <end position="985"/>
    </location>
</feature>
<feature type="domain" description="Sushi" evidence="12">
    <location>
        <begin position="849"/>
        <end position="927"/>
    </location>
</feature>
<evidence type="ECO:0008006" key="14">
    <source>
        <dbReference type="Google" id="ProtNLM"/>
    </source>
</evidence>
<evidence type="ECO:0000256" key="5">
    <source>
        <dbReference type="ARBA" id="ARBA00022837"/>
    </source>
</evidence>
<dbReference type="InterPro" id="IPR016187">
    <property type="entry name" value="CTDL_fold"/>
</dbReference>
<feature type="domain" description="Sushi" evidence="12">
    <location>
        <begin position="928"/>
        <end position="987"/>
    </location>
</feature>
<dbReference type="SUPFAM" id="SSF57535">
    <property type="entry name" value="Complement control module/SCR domain"/>
    <property type="match status" value="9"/>
</dbReference>
<dbReference type="PANTHER" id="PTHR19325">
    <property type="entry name" value="COMPLEMENT COMPONENT-RELATED SUSHI DOMAIN-CONTAINING"/>
    <property type="match status" value="1"/>
</dbReference>
<dbReference type="InterPro" id="IPR008979">
    <property type="entry name" value="Galactose-bd-like_sf"/>
</dbReference>
<dbReference type="SUPFAM" id="SSF49785">
    <property type="entry name" value="Galactose-binding domain-like"/>
    <property type="match status" value="1"/>
</dbReference>
<feature type="compositionally biased region" description="Basic and acidic residues" evidence="9">
    <location>
        <begin position="176"/>
        <end position="188"/>
    </location>
</feature>
<gene>
    <name evidence="13" type="ORF">TCEB3V08_LOCUS8942</name>
</gene>
<feature type="disulfide bond" evidence="8">
    <location>
        <begin position="819"/>
        <end position="846"/>
    </location>
</feature>
<feature type="region of interest" description="Disordered" evidence="9">
    <location>
        <begin position="165"/>
        <end position="188"/>
    </location>
</feature>
<accession>A0A7R9H5Z7</accession>
<dbReference type="SMART" id="SM00032">
    <property type="entry name" value="CCP"/>
    <property type="match status" value="9"/>
</dbReference>
<dbReference type="SUPFAM" id="SSF56436">
    <property type="entry name" value="C-type lectin-like"/>
    <property type="match status" value="1"/>
</dbReference>
<keyword evidence="10" id="KW-0472">Membrane</keyword>